<name>A0AAE3IR58_9BACT</name>
<reference evidence="1" key="1">
    <citation type="submission" date="2022-10" db="EMBL/GenBank/DDBJ databases">
        <authorList>
            <person name="Kim H.S."/>
            <person name="Kim J.-S."/>
            <person name="Suh M.K."/>
            <person name="Eom M.K."/>
            <person name="Lee J.-S."/>
        </authorList>
    </citation>
    <scope>NUCLEOTIDE SEQUENCE</scope>
    <source>
        <strain evidence="1">LIP-5</strain>
    </source>
</reference>
<gene>
    <name evidence="1" type="ORF">OD355_07095</name>
</gene>
<dbReference type="Proteomes" id="UP001209317">
    <property type="component" value="Unassembled WGS sequence"/>
</dbReference>
<dbReference type="AlphaFoldDB" id="A0AAE3IR58"/>
<accession>A0AAE3IR58</accession>
<dbReference type="EMBL" id="JAOTPL010000008">
    <property type="protein sequence ID" value="MCU7694277.1"/>
    <property type="molecule type" value="Genomic_DNA"/>
</dbReference>
<proteinExistence type="predicted"/>
<dbReference type="RefSeq" id="WP_263037763.1">
    <property type="nucleotide sequence ID" value="NZ_JAOTPL010000008.1"/>
</dbReference>
<sequence>MQDIEPHYNWRHIYISEDDAHSPFFGREYSEFEYSNTVYNYYIHPQWDDFGSRTLYCKIIFADYDMHVAIIELIGEWNDAIENDIMTLKYELLDPMHKEGIIHFIFIAENVLNFHSNGKDYYEALFEELNDEGGWAVMLNLSEPAQYEYKLGKLHNYIELMQIHEWRVYKPHHLFKKIESIIDQRLDFK</sequence>
<evidence type="ECO:0000313" key="1">
    <source>
        <dbReference type="EMBL" id="MCU7694277.1"/>
    </source>
</evidence>
<comment type="caution">
    <text evidence="1">The sequence shown here is derived from an EMBL/GenBank/DDBJ whole genome shotgun (WGS) entry which is preliminary data.</text>
</comment>
<keyword evidence="2" id="KW-1185">Reference proteome</keyword>
<evidence type="ECO:0000313" key="2">
    <source>
        <dbReference type="Proteomes" id="UP001209317"/>
    </source>
</evidence>
<protein>
    <submittedName>
        <fullName evidence="1">Uncharacterized protein</fullName>
    </submittedName>
</protein>
<organism evidence="1 2">
    <name type="scientific">Haoranjiania flava</name>
    <dbReference type="NCBI Taxonomy" id="1856322"/>
    <lineage>
        <taxon>Bacteria</taxon>
        <taxon>Pseudomonadati</taxon>
        <taxon>Bacteroidota</taxon>
        <taxon>Chitinophagia</taxon>
        <taxon>Chitinophagales</taxon>
        <taxon>Chitinophagaceae</taxon>
        <taxon>Haoranjiania</taxon>
    </lineage>
</organism>